<dbReference type="InterPro" id="IPR008271">
    <property type="entry name" value="Ser/Thr_kinase_AS"/>
</dbReference>
<proteinExistence type="predicted"/>
<dbReference type="Gene3D" id="1.10.510.10">
    <property type="entry name" value="Transferase(Phosphotransferase) domain 1"/>
    <property type="match status" value="1"/>
</dbReference>
<evidence type="ECO:0000256" key="1">
    <source>
        <dbReference type="ARBA" id="ARBA00022679"/>
    </source>
</evidence>
<dbReference type="PANTHER" id="PTHR43289:SF34">
    <property type="entry name" value="SERINE_THREONINE-PROTEIN KINASE YBDM-RELATED"/>
    <property type="match status" value="1"/>
</dbReference>
<evidence type="ECO:0000256" key="2">
    <source>
        <dbReference type="ARBA" id="ARBA00022741"/>
    </source>
</evidence>
<evidence type="ECO:0000259" key="6">
    <source>
        <dbReference type="PROSITE" id="PS50011"/>
    </source>
</evidence>
<evidence type="ECO:0000313" key="7">
    <source>
        <dbReference type="EMBL" id="MER6613278.1"/>
    </source>
</evidence>
<keyword evidence="4" id="KW-0067">ATP-binding</keyword>
<dbReference type="Pfam" id="PF00069">
    <property type="entry name" value="Pkinase"/>
    <property type="match status" value="1"/>
</dbReference>
<organism evidence="7 8">
    <name type="scientific">Streptomyces xantholiticus</name>
    <dbReference type="NCBI Taxonomy" id="68285"/>
    <lineage>
        <taxon>Bacteria</taxon>
        <taxon>Bacillati</taxon>
        <taxon>Actinomycetota</taxon>
        <taxon>Actinomycetes</taxon>
        <taxon>Kitasatosporales</taxon>
        <taxon>Streptomycetaceae</taxon>
        <taxon>Streptomyces</taxon>
    </lineage>
</organism>
<evidence type="ECO:0000256" key="3">
    <source>
        <dbReference type="ARBA" id="ARBA00022777"/>
    </source>
</evidence>
<feature type="domain" description="Protein kinase" evidence="6">
    <location>
        <begin position="19"/>
        <end position="281"/>
    </location>
</feature>
<dbReference type="CDD" id="cd14014">
    <property type="entry name" value="STKc_PknB_like"/>
    <property type="match status" value="1"/>
</dbReference>
<protein>
    <submittedName>
        <fullName evidence="7">Protein kinase</fullName>
    </submittedName>
</protein>
<dbReference type="Gene3D" id="3.30.200.20">
    <property type="entry name" value="Phosphorylase Kinase, domain 1"/>
    <property type="match status" value="1"/>
</dbReference>
<dbReference type="PROSITE" id="PS00108">
    <property type="entry name" value="PROTEIN_KINASE_ST"/>
    <property type="match status" value="1"/>
</dbReference>
<keyword evidence="2" id="KW-0547">Nucleotide-binding</keyword>
<keyword evidence="3 7" id="KW-0418">Kinase</keyword>
<feature type="region of interest" description="Disordered" evidence="5">
    <location>
        <begin position="387"/>
        <end position="413"/>
    </location>
</feature>
<dbReference type="RefSeq" id="WP_351975457.1">
    <property type="nucleotide sequence ID" value="NZ_JBEPBX010000005.1"/>
</dbReference>
<dbReference type="PANTHER" id="PTHR43289">
    <property type="entry name" value="MITOGEN-ACTIVATED PROTEIN KINASE KINASE KINASE 20-RELATED"/>
    <property type="match status" value="1"/>
</dbReference>
<dbReference type="Gene3D" id="3.30.1360.200">
    <property type="match status" value="1"/>
</dbReference>
<evidence type="ECO:0000313" key="8">
    <source>
        <dbReference type="Proteomes" id="UP001445472"/>
    </source>
</evidence>
<keyword evidence="8" id="KW-1185">Reference proteome</keyword>
<gene>
    <name evidence="7" type="ORF">ABT276_07825</name>
</gene>
<feature type="region of interest" description="Disordered" evidence="5">
    <location>
        <begin position="311"/>
        <end position="331"/>
    </location>
</feature>
<dbReference type="GO" id="GO:0016301">
    <property type="term" value="F:kinase activity"/>
    <property type="evidence" value="ECO:0007669"/>
    <property type="project" value="UniProtKB-KW"/>
</dbReference>
<accession>A0ABV1UR42</accession>
<evidence type="ECO:0000256" key="4">
    <source>
        <dbReference type="ARBA" id="ARBA00022840"/>
    </source>
</evidence>
<dbReference type="InterPro" id="IPR000719">
    <property type="entry name" value="Prot_kinase_dom"/>
</dbReference>
<evidence type="ECO:0000256" key="5">
    <source>
        <dbReference type="SAM" id="MobiDB-lite"/>
    </source>
</evidence>
<dbReference type="PROSITE" id="PS50011">
    <property type="entry name" value="PROTEIN_KINASE_DOM"/>
    <property type="match status" value="1"/>
</dbReference>
<dbReference type="Proteomes" id="UP001445472">
    <property type="component" value="Unassembled WGS sequence"/>
</dbReference>
<comment type="caution">
    <text evidence="7">The sequence shown here is derived from an EMBL/GenBank/DDBJ whole genome shotgun (WGS) entry which is preliminary data.</text>
</comment>
<name>A0ABV1UR42_9ACTN</name>
<sequence>MQSDGVADAVRPGLRFGAFTVLDELASGGMGRIYLARSPGGRTVAVKTLITDSKDDRRRFAREVVLAQRVQGVFTASVVAADAAAAVPWMATEYVPAPSLRDLVDSCGTLDASALHWVAAGMAEALVSIHAAGLVHRDVKPSNVLLPVEGPRVIDFGISQAHDVTRTQTALGTVAYASPEQARGEETTPASDVYSLGATLFCLAVGRAPYRDGGAGPAMEQLVRAATGDLDVSGLPAELEGLVLPCLALDPANRPAPAEILAYCADRLGERPDARGGEDWLSGAWIEAIERYREGRVRAVEAARRRIDPDAATAAVPAPGRTSRLRSPSPAAPRTRLWWATGAAAAVVALAVVLVVRPWEAGAGNATAGVPDEPVRILEVEDEFEGVCPTGSPDPGAWPPQSSAPPGRAFTSDDRQSCVVVSTAPGMTVNRFKEVAAYEEKAPGAEGWAVRVALKDSDRATFAELTGEIVGRGLQPDDPKSRLAFVQGDKRLLASFVIASKLPNGTAIIATGLGENEARFLAEALGAP</sequence>
<dbReference type="InterPro" id="IPR011009">
    <property type="entry name" value="Kinase-like_dom_sf"/>
</dbReference>
<dbReference type="SMART" id="SM00220">
    <property type="entry name" value="S_TKc"/>
    <property type="match status" value="1"/>
</dbReference>
<dbReference type="SUPFAM" id="SSF56112">
    <property type="entry name" value="Protein kinase-like (PK-like)"/>
    <property type="match status" value="1"/>
</dbReference>
<reference evidence="7 8" key="1">
    <citation type="submission" date="2024-06" db="EMBL/GenBank/DDBJ databases">
        <title>The Natural Products Discovery Center: Release of the First 8490 Sequenced Strains for Exploring Actinobacteria Biosynthetic Diversity.</title>
        <authorList>
            <person name="Kalkreuter E."/>
            <person name="Kautsar S.A."/>
            <person name="Yang D."/>
            <person name="Bader C.D."/>
            <person name="Teijaro C.N."/>
            <person name="Fluegel L."/>
            <person name="Davis C.M."/>
            <person name="Simpson J.R."/>
            <person name="Lauterbach L."/>
            <person name="Steele A.D."/>
            <person name="Gui C."/>
            <person name="Meng S."/>
            <person name="Li G."/>
            <person name="Viehrig K."/>
            <person name="Ye F."/>
            <person name="Su P."/>
            <person name="Kiefer A.F."/>
            <person name="Nichols A."/>
            <person name="Cepeda A.J."/>
            <person name="Yan W."/>
            <person name="Fan B."/>
            <person name="Jiang Y."/>
            <person name="Adhikari A."/>
            <person name="Zheng C.-J."/>
            <person name="Schuster L."/>
            <person name="Cowan T.M."/>
            <person name="Smanski M.J."/>
            <person name="Chevrette M.G."/>
            <person name="De Carvalho L.P.S."/>
            <person name="Shen B."/>
        </authorList>
    </citation>
    <scope>NUCLEOTIDE SEQUENCE [LARGE SCALE GENOMIC DNA]</scope>
    <source>
        <strain evidence="7 8">NPDC000837</strain>
    </source>
</reference>
<keyword evidence="1" id="KW-0808">Transferase</keyword>
<dbReference type="EMBL" id="JBEPBX010000005">
    <property type="protein sequence ID" value="MER6613278.1"/>
    <property type="molecule type" value="Genomic_DNA"/>
</dbReference>